<dbReference type="CDD" id="cd01437">
    <property type="entry name" value="parp_like"/>
    <property type="match status" value="1"/>
</dbReference>
<dbReference type="InterPro" id="IPR049296">
    <property type="entry name" value="PARP1-like_PADR1_N"/>
</dbReference>
<evidence type="ECO:0000256" key="4">
    <source>
        <dbReference type="ARBA" id="ARBA00012020"/>
    </source>
</evidence>
<keyword evidence="9" id="KW-0677">Repeat</keyword>
<comment type="similarity">
    <text evidence="16">Belongs to the ARTD/PARP family.</text>
</comment>
<evidence type="ECO:0000256" key="15">
    <source>
        <dbReference type="ARBA" id="ARBA00023242"/>
    </source>
</evidence>
<evidence type="ECO:0000256" key="12">
    <source>
        <dbReference type="ARBA" id="ARBA00022833"/>
    </source>
</evidence>
<dbReference type="PIRSF" id="PIRSF000489">
    <property type="entry name" value="NAD_ADPRT"/>
    <property type="match status" value="1"/>
</dbReference>
<keyword evidence="7" id="KW-0548">Nucleotidyltransferase</keyword>
<dbReference type="GO" id="GO:0051287">
    <property type="term" value="F:NAD binding"/>
    <property type="evidence" value="ECO:0007669"/>
    <property type="project" value="UniProtKB-UniRule"/>
</dbReference>
<evidence type="ECO:0000256" key="2">
    <source>
        <dbReference type="ARBA" id="ARBA00000459"/>
    </source>
</evidence>
<evidence type="ECO:0000259" key="24">
    <source>
        <dbReference type="PROSITE" id="PS51977"/>
    </source>
</evidence>
<dbReference type="InterPro" id="IPR036616">
    <property type="entry name" value="Poly(ADP-ribose)pol_reg_dom_sf"/>
</dbReference>
<evidence type="ECO:0000256" key="19">
    <source>
        <dbReference type="PIRNR" id="PIRNR000489"/>
    </source>
</evidence>
<dbReference type="Gene3D" id="1.20.142.10">
    <property type="entry name" value="Poly(ADP-ribose) polymerase, regulatory domain"/>
    <property type="match status" value="1"/>
</dbReference>
<evidence type="ECO:0000256" key="9">
    <source>
        <dbReference type="ARBA" id="ARBA00022737"/>
    </source>
</evidence>
<name>A0A9J2PIC9_ASCLU</name>
<evidence type="ECO:0000256" key="5">
    <source>
        <dbReference type="ARBA" id="ARBA00022676"/>
    </source>
</evidence>
<dbReference type="SUPFAM" id="SSF57716">
    <property type="entry name" value="Glucocorticoid receptor-like (DNA-binding domain)"/>
    <property type="match status" value="2"/>
</dbReference>
<dbReference type="InterPro" id="IPR008893">
    <property type="entry name" value="WGR_domain"/>
</dbReference>
<accession>A0A9J2PIC9</accession>
<dbReference type="EC" id="2.4.2.30" evidence="4 19"/>
<keyword evidence="25" id="KW-1185">Reference proteome</keyword>
<dbReference type="PROSITE" id="PS51059">
    <property type="entry name" value="PARP_CATALYTIC"/>
    <property type="match status" value="1"/>
</dbReference>
<dbReference type="InterPro" id="IPR012982">
    <property type="entry name" value="PARP1-like_PADR1_Zn_ribbon"/>
</dbReference>
<comment type="catalytic activity">
    <reaction evidence="1 19">
        <text>L-aspartyl-[protein] + NAD(+) = 4-O-(ADP-D-ribosyl)-L-aspartyl-[protein] + nicotinamide</text>
        <dbReference type="Rhea" id="RHEA:54424"/>
        <dbReference type="Rhea" id="RHEA-COMP:9867"/>
        <dbReference type="Rhea" id="RHEA-COMP:13832"/>
        <dbReference type="ChEBI" id="CHEBI:17154"/>
        <dbReference type="ChEBI" id="CHEBI:29961"/>
        <dbReference type="ChEBI" id="CHEBI:57540"/>
        <dbReference type="ChEBI" id="CHEBI:138102"/>
    </reaction>
</comment>
<proteinExistence type="inferred from homology"/>
<dbReference type="InterPro" id="IPR036930">
    <property type="entry name" value="WGR_dom_sf"/>
</dbReference>
<dbReference type="GO" id="GO:0003950">
    <property type="term" value="F:NAD+ poly-ADP-ribosyltransferase activity"/>
    <property type="evidence" value="ECO:0007669"/>
    <property type="project" value="UniProtKB-UniRule"/>
</dbReference>
<keyword evidence="5 19" id="KW-0328">Glycosyltransferase</keyword>
<evidence type="ECO:0000256" key="13">
    <source>
        <dbReference type="ARBA" id="ARBA00023027"/>
    </source>
</evidence>
<keyword evidence="12 19" id="KW-0862">Zinc</keyword>
<keyword evidence="14 19" id="KW-0238">DNA-binding</keyword>
<dbReference type="GO" id="GO:0005730">
    <property type="term" value="C:nucleolus"/>
    <property type="evidence" value="ECO:0007669"/>
    <property type="project" value="TreeGrafter"/>
</dbReference>
<evidence type="ECO:0000259" key="23">
    <source>
        <dbReference type="PROSITE" id="PS51060"/>
    </source>
</evidence>
<sequence length="1011" mass="113323">MRDDIRIERIGEAPLSTEIGYILRVPSEADTANNSPFGSIQAWTNIAPATRTVPSDDTSSEVTSSEKEVSGAEATKSLSEKRDTTAFSTPVRASVKGSLRMSARQPSRFFDGLQDNWFHFDCFWNRIKKGDVNEASIRGIDLLKWDDQEKIRRKIADNEAGIGVRPEGASVAPTVKVEYARSNRGKCTQCKATIDKDCVKLGIKSSWYHVDCFKNAQPSTVAGAESISGFMDMDESDKKTLLKKFGSETEKKRKTEAKVEATEAKKAKLDDPAAVKLKKQLKTQADTLWKMREALSKCLSKNEMQQLLQSNKQILPTHGGESKLLERLVDCAIFGCPLRCTRCKNGQIVFSSSQQTYVCTGHITEFTRCSFSDQNPPRSQFVVPAAMLKSNKELAAIAIPKMRDRVYNTLASKEEVVEAKSFSYLGAHVETNEVIEHASGTKSGHSGSRGTQRQVMKGGAVVDADCEVQDVVHVWKDPSGAHWQTTLGSTDIATNKNSFYKLQLLKHDVKEKYYLFRSWGRVGTNIGGSKTEDYGGELDEAKDAFEALFLEKTGNDWTNREHFKKIAGKMSILVTDYSQKAEKDGCAQFDSKPGSKSKLPKSIQEIISMIFDVDAFNEALREFEIDLDKMPLGRLSKCQIDNAYKVLTELQDLITSGEANNDHYLDATNRFFTYIPQDFGLNSPPLLNSLDKIKDKTKLLDELLEIELAYSILKTDKDGDLTRDPIDVHYEKLHAHMEVWTLADKTKLLDELLEIELAYSILKTDKDGDLTRDPIDVHYEKLHAYMEVWTLAVVDKESDEFKRIMEYVKNTHAPTHNQYTIEVIDLIRVRREGESEHFKRDLPNRHLLWHGSRITNFAGILSQGLRIAPPEAPVTGYMFGKGVYFADMVSKSANYCYALNKEGFLLLCDVALGEMQEETQAKSITKLRKGKHSCKGVGRTIPDPTQAYVTDEGVTIPMGKPIDSKRTDLSLLYNEYVPSSVFASLFWNPSMAEVALILKVIISEILSGGRA</sequence>
<keyword evidence="8 19" id="KW-0479">Metal-binding</keyword>
<feature type="domain" description="WGR" evidence="24">
    <location>
        <begin position="471"/>
        <end position="570"/>
    </location>
</feature>
<comment type="subcellular location">
    <subcellularLocation>
        <location evidence="3 19">Nucleus</location>
    </subcellularLocation>
</comment>
<reference evidence="26" key="1">
    <citation type="submission" date="2023-03" db="UniProtKB">
        <authorList>
            <consortium name="WormBaseParasite"/>
        </authorList>
    </citation>
    <scope>IDENTIFICATION</scope>
</reference>
<dbReference type="PROSITE" id="PS51977">
    <property type="entry name" value="WGR"/>
    <property type="match status" value="1"/>
</dbReference>
<evidence type="ECO:0000256" key="3">
    <source>
        <dbReference type="ARBA" id="ARBA00004123"/>
    </source>
</evidence>
<dbReference type="SUPFAM" id="SSF47587">
    <property type="entry name" value="Domain of poly(ADP-ribose) polymerase"/>
    <property type="match status" value="1"/>
</dbReference>
<dbReference type="SUPFAM" id="SSF142921">
    <property type="entry name" value="WGR domain-like"/>
    <property type="match status" value="1"/>
</dbReference>
<dbReference type="PANTHER" id="PTHR10459">
    <property type="entry name" value="DNA LIGASE"/>
    <property type="match status" value="1"/>
</dbReference>
<dbReference type="PROSITE" id="PS50064">
    <property type="entry name" value="ZF_PARP_2"/>
    <property type="match status" value="2"/>
</dbReference>
<evidence type="ECO:0000256" key="6">
    <source>
        <dbReference type="ARBA" id="ARBA00022679"/>
    </source>
</evidence>
<feature type="region of interest" description="Disordered" evidence="20">
    <location>
        <begin position="48"/>
        <end position="85"/>
    </location>
</feature>
<dbReference type="InterPro" id="IPR050800">
    <property type="entry name" value="ARTD/PARP"/>
</dbReference>
<dbReference type="SMART" id="SM01336">
    <property type="entry name" value="zf-PARP"/>
    <property type="match status" value="2"/>
</dbReference>
<evidence type="ECO:0000256" key="10">
    <source>
        <dbReference type="ARBA" id="ARBA00022765"/>
    </source>
</evidence>
<evidence type="ECO:0000259" key="22">
    <source>
        <dbReference type="PROSITE" id="PS51059"/>
    </source>
</evidence>
<evidence type="ECO:0000256" key="16">
    <source>
        <dbReference type="ARBA" id="ARBA00024347"/>
    </source>
</evidence>
<feature type="compositionally biased region" description="Low complexity" evidence="20">
    <location>
        <begin position="52"/>
        <end position="63"/>
    </location>
</feature>
<protein>
    <recommendedName>
        <fullName evidence="18 19">Poly [ADP-ribose] polymerase</fullName>
        <ecNumber evidence="4 19">2.4.2.30</ecNumber>
    </recommendedName>
</protein>
<keyword evidence="13 19" id="KW-0520">NAD</keyword>
<dbReference type="GO" id="GO:0008270">
    <property type="term" value="F:zinc ion binding"/>
    <property type="evidence" value="ECO:0007669"/>
    <property type="project" value="UniProtKB-KW"/>
</dbReference>
<feature type="domain" description="PARP catalytic" evidence="22">
    <location>
        <begin position="773"/>
        <end position="993"/>
    </location>
</feature>
<dbReference type="Pfam" id="PF21728">
    <property type="entry name" value="PADR1_N"/>
    <property type="match status" value="1"/>
</dbReference>
<dbReference type="Pfam" id="PF00645">
    <property type="entry name" value="zf-PARP"/>
    <property type="match status" value="1"/>
</dbReference>
<dbReference type="WBParaSite" id="ALUE_0000967201-mRNA-1">
    <property type="protein sequence ID" value="ALUE_0000967201-mRNA-1"/>
    <property type="gene ID" value="ALUE_0000967201"/>
</dbReference>
<dbReference type="PROSITE" id="PS51060">
    <property type="entry name" value="PARP_ALPHA_HD"/>
    <property type="match status" value="1"/>
</dbReference>
<keyword evidence="15 19" id="KW-0539">Nucleus</keyword>
<dbReference type="InterPro" id="IPR038650">
    <property type="entry name" value="PADR1_C_dom_sf"/>
</dbReference>
<dbReference type="PROSITE" id="PS52007">
    <property type="entry name" value="PADR1"/>
    <property type="match status" value="1"/>
</dbReference>
<evidence type="ECO:0000256" key="20">
    <source>
        <dbReference type="SAM" id="MobiDB-lite"/>
    </source>
</evidence>
<dbReference type="InterPro" id="IPR008288">
    <property type="entry name" value="PARP"/>
</dbReference>
<dbReference type="AlphaFoldDB" id="A0A9J2PIC9"/>
<evidence type="ECO:0000313" key="25">
    <source>
        <dbReference type="Proteomes" id="UP000036681"/>
    </source>
</evidence>
<evidence type="ECO:0000313" key="26">
    <source>
        <dbReference type="WBParaSite" id="ALUE_0000967201-mRNA-1"/>
    </source>
</evidence>
<comment type="catalytic activity">
    <reaction evidence="17 19">
        <text>NAD(+) + (ADP-D-ribosyl)n-acceptor = nicotinamide + (ADP-D-ribosyl)n+1-acceptor + H(+).</text>
        <dbReference type="EC" id="2.4.2.30"/>
    </reaction>
</comment>
<evidence type="ECO:0000256" key="7">
    <source>
        <dbReference type="ARBA" id="ARBA00022695"/>
    </source>
</evidence>
<feature type="domain" description="PARP-type" evidence="21">
    <location>
        <begin position="96"/>
        <end position="159"/>
    </location>
</feature>
<feature type="domain" description="PARP-type" evidence="21">
    <location>
        <begin position="175"/>
        <end position="243"/>
    </location>
</feature>
<dbReference type="InterPro" id="IPR036957">
    <property type="entry name" value="Znf_PARP_sf"/>
</dbReference>
<dbReference type="Gene3D" id="3.30.1740.10">
    <property type="entry name" value="Zinc finger, PARP-type"/>
    <property type="match status" value="2"/>
</dbReference>
<dbReference type="PANTHER" id="PTHR10459:SF60">
    <property type="entry name" value="POLY [ADP-RIBOSE] POLYMERASE 2"/>
    <property type="match status" value="1"/>
</dbReference>
<dbReference type="Pfam" id="PF05406">
    <property type="entry name" value="WGR"/>
    <property type="match status" value="1"/>
</dbReference>
<dbReference type="SUPFAM" id="SSF56399">
    <property type="entry name" value="ADP-ribosylation"/>
    <property type="match status" value="1"/>
</dbReference>
<evidence type="ECO:0000256" key="18">
    <source>
        <dbReference type="ARBA" id="ARBA00071874"/>
    </source>
</evidence>
<dbReference type="SMART" id="SM01335">
    <property type="entry name" value="PADR1"/>
    <property type="match status" value="1"/>
</dbReference>
<dbReference type="InterPro" id="IPR004102">
    <property type="entry name" value="Poly(ADP-ribose)pol_reg_dom"/>
</dbReference>
<dbReference type="GO" id="GO:0006302">
    <property type="term" value="P:double-strand break repair"/>
    <property type="evidence" value="ECO:0007669"/>
    <property type="project" value="TreeGrafter"/>
</dbReference>
<evidence type="ECO:0000256" key="1">
    <source>
        <dbReference type="ARBA" id="ARBA00000438"/>
    </source>
</evidence>
<organism evidence="25 26">
    <name type="scientific">Ascaris lumbricoides</name>
    <name type="common">Giant roundworm</name>
    <dbReference type="NCBI Taxonomy" id="6252"/>
    <lineage>
        <taxon>Eukaryota</taxon>
        <taxon>Metazoa</taxon>
        <taxon>Ecdysozoa</taxon>
        <taxon>Nematoda</taxon>
        <taxon>Chromadorea</taxon>
        <taxon>Rhabditida</taxon>
        <taxon>Spirurina</taxon>
        <taxon>Ascaridomorpha</taxon>
        <taxon>Ascaridoidea</taxon>
        <taxon>Ascarididae</taxon>
        <taxon>Ascaris</taxon>
    </lineage>
</organism>
<dbReference type="SMART" id="SM00773">
    <property type="entry name" value="WGR"/>
    <property type="match status" value="1"/>
</dbReference>
<evidence type="ECO:0000256" key="8">
    <source>
        <dbReference type="ARBA" id="ARBA00022723"/>
    </source>
</evidence>
<dbReference type="Gene3D" id="2.20.25.630">
    <property type="match status" value="1"/>
</dbReference>
<dbReference type="FunFam" id="1.20.142.10:FF:000001">
    <property type="entry name" value="Poly [ADP-ribose] polymerase"/>
    <property type="match status" value="1"/>
</dbReference>
<dbReference type="Pfam" id="PF02877">
    <property type="entry name" value="PARP_reg"/>
    <property type="match status" value="1"/>
</dbReference>
<keyword evidence="10" id="KW-0013">ADP-ribosylation</keyword>
<dbReference type="InterPro" id="IPR001510">
    <property type="entry name" value="Znf_PARP"/>
</dbReference>
<dbReference type="CDD" id="cd08001">
    <property type="entry name" value="WGR_PARP1_like"/>
    <property type="match status" value="1"/>
</dbReference>
<dbReference type="GO" id="GO:0070212">
    <property type="term" value="P:protein poly-ADP-ribosylation"/>
    <property type="evidence" value="ECO:0007669"/>
    <property type="project" value="TreeGrafter"/>
</dbReference>
<evidence type="ECO:0000256" key="11">
    <source>
        <dbReference type="ARBA" id="ARBA00022771"/>
    </source>
</evidence>
<dbReference type="GO" id="GO:1990404">
    <property type="term" value="F:NAD+-protein mono-ADP-ribosyltransferase activity"/>
    <property type="evidence" value="ECO:0007669"/>
    <property type="project" value="TreeGrafter"/>
</dbReference>
<evidence type="ECO:0000256" key="17">
    <source>
        <dbReference type="ARBA" id="ARBA00033987"/>
    </source>
</evidence>
<dbReference type="Gene3D" id="1.10.20.130">
    <property type="match status" value="1"/>
</dbReference>
<evidence type="ECO:0000256" key="14">
    <source>
        <dbReference type="ARBA" id="ARBA00023125"/>
    </source>
</evidence>
<dbReference type="Pfam" id="PF00644">
    <property type="entry name" value="PARP"/>
    <property type="match status" value="1"/>
</dbReference>
<keyword evidence="6 19" id="KW-0808">Transferase</keyword>
<dbReference type="InterPro" id="IPR012317">
    <property type="entry name" value="Poly(ADP-ribose)pol_cat_dom"/>
</dbReference>
<dbReference type="Proteomes" id="UP000036681">
    <property type="component" value="Unplaced"/>
</dbReference>
<dbReference type="Pfam" id="PF08063">
    <property type="entry name" value="Zn_ribbon_PADR1"/>
    <property type="match status" value="1"/>
</dbReference>
<feature type="domain" description="PARP alpha-helical" evidence="23">
    <location>
        <begin position="596"/>
        <end position="714"/>
    </location>
</feature>
<dbReference type="GO" id="GO:0003677">
    <property type="term" value="F:DNA binding"/>
    <property type="evidence" value="ECO:0007669"/>
    <property type="project" value="UniProtKB-UniRule"/>
</dbReference>
<comment type="catalytic activity">
    <reaction evidence="2 19">
        <text>L-glutamyl-[protein] + NAD(+) = 5-O-(ADP-D-ribosyl)-L-glutamyl-[protein] + nicotinamide</text>
        <dbReference type="Rhea" id="RHEA:58224"/>
        <dbReference type="Rhea" id="RHEA-COMP:10208"/>
        <dbReference type="Rhea" id="RHEA-COMP:15089"/>
        <dbReference type="ChEBI" id="CHEBI:17154"/>
        <dbReference type="ChEBI" id="CHEBI:29973"/>
        <dbReference type="ChEBI" id="CHEBI:57540"/>
        <dbReference type="ChEBI" id="CHEBI:142540"/>
    </reaction>
</comment>
<evidence type="ECO:0000259" key="21">
    <source>
        <dbReference type="PROSITE" id="PS50064"/>
    </source>
</evidence>
<dbReference type="FunFam" id="3.90.228.10:FF:000002">
    <property type="entry name" value="Poly [ADP-ribose] polymerase"/>
    <property type="match status" value="1"/>
</dbReference>
<dbReference type="Gene3D" id="3.90.228.10">
    <property type="match status" value="1"/>
</dbReference>
<keyword evidence="11" id="KW-0863">Zinc-finger</keyword>
<dbReference type="GO" id="GO:0016779">
    <property type="term" value="F:nucleotidyltransferase activity"/>
    <property type="evidence" value="ECO:0007669"/>
    <property type="project" value="UniProtKB-KW"/>
</dbReference>